<dbReference type="Proteomes" id="UP000625711">
    <property type="component" value="Unassembled WGS sequence"/>
</dbReference>
<evidence type="ECO:0000313" key="1">
    <source>
        <dbReference type="EMBL" id="KAF7285899.1"/>
    </source>
</evidence>
<dbReference type="EMBL" id="JAACXV010000041">
    <property type="protein sequence ID" value="KAF7285899.1"/>
    <property type="molecule type" value="Genomic_DNA"/>
</dbReference>
<name>A0A834MNL9_RHYFE</name>
<comment type="caution">
    <text evidence="1">The sequence shown here is derived from an EMBL/GenBank/DDBJ whole genome shotgun (WGS) entry which is preliminary data.</text>
</comment>
<dbReference type="AlphaFoldDB" id="A0A834MNL9"/>
<evidence type="ECO:0000313" key="2">
    <source>
        <dbReference type="Proteomes" id="UP000625711"/>
    </source>
</evidence>
<gene>
    <name evidence="1" type="ORF">GWI33_009373</name>
</gene>
<proteinExistence type="predicted"/>
<accession>A0A834MNL9</accession>
<protein>
    <submittedName>
        <fullName evidence="1">Uncharacterized protein</fullName>
    </submittedName>
</protein>
<reference evidence="1" key="1">
    <citation type="submission" date="2020-08" db="EMBL/GenBank/DDBJ databases">
        <title>Genome sequencing and assembly of the red palm weevil Rhynchophorus ferrugineus.</title>
        <authorList>
            <person name="Dias G.B."/>
            <person name="Bergman C.M."/>
            <person name="Manee M."/>
        </authorList>
    </citation>
    <scope>NUCLEOTIDE SEQUENCE</scope>
    <source>
        <strain evidence="1">AA-2017</strain>
        <tissue evidence="1">Whole larva</tissue>
    </source>
</reference>
<sequence>MSSNTEGNNLEQILILEMVSNEPSLGNVRDLPAGTTTQVQEQVLTPLIYTYGWINVESYNIPYIIVDDIYVSVRILNDKVLSRVKGFSFEVYNLFYLQCSIMSKVEVDLFNMINIAHGESFGSSFLEGCEYKMQLFEFFRMYYFLKFCEYILYNPIKQMHKELSKKICGFLQITAKYHVPFIVRDNESYTPLFYFEGDFSFLGDKIIVCTNWEMAYFKLLFKLQKLKIEFGKYDLCQMVKVDDLLPFVEGVVDTKLTWPLSDMRWMKPDNN</sequence>
<organism evidence="1 2">
    <name type="scientific">Rhynchophorus ferrugineus</name>
    <name type="common">Red palm weevil</name>
    <name type="synonym">Curculio ferrugineus</name>
    <dbReference type="NCBI Taxonomy" id="354439"/>
    <lineage>
        <taxon>Eukaryota</taxon>
        <taxon>Metazoa</taxon>
        <taxon>Ecdysozoa</taxon>
        <taxon>Arthropoda</taxon>
        <taxon>Hexapoda</taxon>
        <taxon>Insecta</taxon>
        <taxon>Pterygota</taxon>
        <taxon>Neoptera</taxon>
        <taxon>Endopterygota</taxon>
        <taxon>Coleoptera</taxon>
        <taxon>Polyphaga</taxon>
        <taxon>Cucujiformia</taxon>
        <taxon>Curculionidae</taxon>
        <taxon>Dryophthorinae</taxon>
        <taxon>Rhynchophorus</taxon>
    </lineage>
</organism>
<dbReference type="OrthoDB" id="6497308at2759"/>
<keyword evidence="2" id="KW-1185">Reference proteome</keyword>